<dbReference type="EMBL" id="CAMGZC010000511">
    <property type="protein sequence ID" value="CAI0648109.1"/>
    <property type="molecule type" value="Genomic_DNA"/>
</dbReference>
<keyword evidence="2" id="KW-0677">Repeat</keyword>
<evidence type="ECO:0000313" key="6">
    <source>
        <dbReference type="EMBL" id="CAI0648109.1"/>
    </source>
</evidence>
<evidence type="ECO:0000256" key="1">
    <source>
        <dbReference type="ARBA" id="ARBA00007657"/>
    </source>
</evidence>
<feature type="region of interest" description="Disordered" evidence="4">
    <location>
        <begin position="389"/>
        <end position="421"/>
    </location>
</feature>
<dbReference type="Gene3D" id="1.25.10.10">
    <property type="entry name" value="Leucine-rich Repeat Variant"/>
    <property type="match status" value="1"/>
</dbReference>
<evidence type="ECO:0000256" key="2">
    <source>
        <dbReference type="ARBA" id="ARBA00022737"/>
    </source>
</evidence>
<name>A0A9W4RWT0_9PEZI</name>
<sequence length="1377" mass="148849">MASSSVPANPTPQTVIGLVQKLGDADPDFRFMSLNDLLQVLANGKPDFLHHDYNVAARTVDSIIKTLDDQNGEVQNLAIKWCVNPSCPLLNRKKHSLTDGLGPLVTKVPTPIIAPMIEKLSAIKLKNSVDNAVPSLALRAVIMALPKPTPGLPPSKEVQESYVAVSRVLIPRLLGPGGKVQAQSGSNNIQLPPVPPGLLKVDKNLSAESVDILIEVVRCFGVMLSPLEVEAMQDAVISLLENDKTSSVVKKRAVVAISILAVHLSDDLLNQMVTRMANNLGKRDIPAVTRRLYISITGSMARSIPARFGTYLSTLVPFIMQALSEGELEQHLEEISDGDDVGLDFNEVRESALVALEAFLAACPTEMRPFTEDTIKACLRYLKYDPNNAQMDDDEDMEVDEEEEEEDADDEFDDDAGFDDDDDASWKVRRCAAKALYTLISTRGSGDLLENGVLYSQAGPTLVKRFDEREENVRLEVISCLSLLVRKTGEGIYPTDLSLDDQEQEAPSLIPVSRKRRRQSSGGGSMAAHVATGLTSPTLERIPSTGPRADLARFTPTIVKASTKLLKGKVIPTKQAIINLLDDIITVQRGGLSDYFNDAIGPIIESIKPTGASALASSLAASGGNASATPSTLRVAALKLTSDIAKTHSSSLLQPYLTKIVAGVVAAANDRFYKISSEAIGTIEELVKAITPPRSKMTAQKFKGELQKLFDTIMDRITATDADAEVKQRGIHALGVLLSRTSGADGAGLIAADKRQAALAALLDRLKNETTRLAAVRAVDNVAAFSTSSGQLETAWIREVALELAGQLRKANRSLRGSSIQALKHLIVSPTSKGQLDANTIQGLVSALVPVISNHDTHLLAPALLILATLVEENAGLVVNQSMVATICTLLKSSYASIVLDQILILVTKVGESGCGQGLMQGILKEVSIEGDPVVVGKVIGALLVASGSSAGVTIDSFISELQSSTQKRDDARISLALAVLGEAGLRLGPNSPLKPDLFLKQFHEEPDKVSISAAVALGRAGSGNVSQYLPVILDTMQKGGNTQYLLIQSIKEILQQVTVLSAEVSKFAAPIWQHLLSASTIPDNRVVCAECVGRLTIIDTQTFMPQLQSLLRDQNPDIRGMAVQAVRYTLPDSDDAFDAMLKNVLVDMLLVMLQDTEMDNRRLAMSTLNSAAHNKPDLILPHLGELMPYVLSESVIKPHLIREVMMGPFKHMVDDGLEVRKSAYETLYALMETAFSRINNIDFYDRVVAGLKDDNDIRSLCNLMVSKLIVLDPDETARRLDTIAEAYRAILSTKLKDGAVKQDVEKQEEANKSVLRVTLLLGDRHKNNKAGSGNAVANANAGGGSQVWNAYWEWVNKEFQASLRSLREESKEVRVL</sequence>
<feature type="compositionally biased region" description="Acidic residues" evidence="4">
    <location>
        <begin position="391"/>
        <end position="421"/>
    </location>
</feature>
<accession>A0A9W4RWT0</accession>
<comment type="similarity">
    <text evidence="1">Belongs to the CAND family.</text>
</comment>
<organism evidence="6 7">
    <name type="scientific">Colletotrichum noveboracense</name>
    <dbReference type="NCBI Taxonomy" id="2664923"/>
    <lineage>
        <taxon>Eukaryota</taxon>
        <taxon>Fungi</taxon>
        <taxon>Dikarya</taxon>
        <taxon>Ascomycota</taxon>
        <taxon>Pezizomycotina</taxon>
        <taxon>Sordariomycetes</taxon>
        <taxon>Hypocreomycetidae</taxon>
        <taxon>Glomerellales</taxon>
        <taxon>Glomerellaceae</taxon>
        <taxon>Colletotrichum</taxon>
        <taxon>Colletotrichum gloeosporioides species complex</taxon>
    </lineage>
</organism>
<gene>
    <name evidence="6" type="ORF">CGXH109_LOCUS72300</name>
</gene>
<comment type="caution">
    <text evidence="6">The sequence shown here is derived from an EMBL/GenBank/DDBJ whole genome shotgun (WGS) entry which is preliminary data.</text>
</comment>
<keyword evidence="3" id="KW-0833">Ubl conjugation pathway</keyword>
<dbReference type="InterPro" id="IPR039852">
    <property type="entry name" value="CAND1/CAND2"/>
</dbReference>
<dbReference type="PANTHER" id="PTHR12696">
    <property type="entry name" value="TIP120"/>
    <property type="match status" value="1"/>
</dbReference>
<protein>
    <recommendedName>
        <fullName evidence="5">TATA-binding protein interacting (TIP20) domain-containing protein</fullName>
    </recommendedName>
</protein>
<evidence type="ECO:0000259" key="5">
    <source>
        <dbReference type="Pfam" id="PF08623"/>
    </source>
</evidence>
<keyword evidence="7" id="KW-1185">Reference proteome</keyword>
<feature type="domain" description="TATA-binding protein interacting (TIP20)" evidence="5">
    <location>
        <begin position="1179"/>
        <end position="1357"/>
    </location>
</feature>
<dbReference type="InterPro" id="IPR013932">
    <property type="entry name" value="TATA-bd_TIP120"/>
</dbReference>
<dbReference type="Pfam" id="PF25782">
    <property type="entry name" value="TPR_CAND1"/>
    <property type="match status" value="1"/>
</dbReference>
<evidence type="ECO:0000256" key="3">
    <source>
        <dbReference type="ARBA" id="ARBA00022786"/>
    </source>
</evidence>
<dbReference type="InterPro" id="IPR011989">
    <property type="entry name" value="ARM-like"/>
</dbReference>
<dbReference type="GO" id="GO:0010265">
    <property type="term" value="P:SCF complex assembly"/>
    <property type="evidence" value="ECO:0007669"/>
    <property type="project" value="InterPro"/>
</dbReference>
<dbReference type="Proteomes" id="UP001152533">
    <property type="component" value="Unassembled WGS sequence"/>
</dbReference>
<reference evidence="6" key="1">
    <citation type="submission" date="2022-08" db="EMBL/GenBank/DDBJ databases">
        <authorList>
            <person name="Giroux E."/>
            <person name="Giroux E."/>
        </authorList>
    </citation>
    <scope>NUCLEOTIDE SEQUENCE</scope>
    <source>
        <strain evidence="6">H1091258</strain>
    </source>
</reference>
<dbReference type="SUPFAM" id="SSF48371">
    <property type="entry name" value="ARM repeat"/>
    <property type="match status" value="1"/>
</dbReference>
<dbReference type="InterPro" id="IPR016024">
    <property type="entry name" value="ARM-type_fold"/>
</dbReference>
<evidence type="ECO:0000313" key="7">
    <source>
        <dbReference type="Proteomes" id="UP001152533"/>
    </source>
</evidence>
<dbReference type="Pfam" id="PF08623">
    <property type="entry name" value="TIP120"/>
    <property type="match status" value="1"/>
</dbReference>
<evidence type="ECO:0000256" key="4">
    <source>
        <dbReference type="SAM" id="MobiDB-lite"/>
    </source>
</evidence>
<proteinExistence type="inferred from homology"/>